<name>A0A5J9UKM5_9POAL</name>
<dbReference type="EMBL" id="RWGY01000013">
    <property type="protein sequence ID" value="TVU24014.1"/>
    <property type="molecule type" value="Genomic_DNA"/>
</dbReference>
<dbReference type="AlphaFoldDB" id="A0A5J9UKM5"/>
<feature type="compositionally biased region" description="Polar residues" evidence="1">
    <location>
        <begin position="169"/>
        <end position="186"/>
    </location>
</feature>
<evidence type="ECO:0000313" key="3">
    <source>
        <dbReference type="Proteomes" id="UP000324897"/>
    </source>
</evidence>
<gene>
    <name evidence="2" type="ORF">EJB05_26406</name>
</gene>
<protein>
    <submittedName>
        <fullName evidence="2">Uncharacterized protein</fullName>
    </submittedName>
</protein>
<evidence type="ECO:0000256" key="1">
    <source>
        <dbReference type="SAM" id="MobiDB-lite"/>
    </source>
</evidence>
<keyword evidence="3" id="KW-1185">Reference proteome</keyword>
<comment type="caution">
    <text evidence="2">The sequence shown here is derived from an EMBL/GenBank/DDBJ whole genome shotgun (WGS) entry which is preliminary data.</text>
</comment>
<evidence type="ECO:0000313" key="2">
    <source>
        <dbReference type="EMBL" id="TVU24014.1"/>
    </source>
</evidence>
<dbReference type="Proteomes" id="UP000324897">
    <property type="component" value="Chromosome 2"/>
</dbReference>
<feature type="region of interest" description="Disordered" evidence="1">
    <location>
        <begin position="165"/>
        <end position="193"/>
    </location>
</feature>
<organism evidence="2 3">
    <name type="scientific">Eragrostis curvula</name>
    <name type="common">weeping love grass</name>
    <dbReference type="NCBI Taxonomy" id="38414"/>
    <lineage>
        <taxon>Eukaryota</taxon>
        <taxon>Viridiplantae</taxon>
        <taxon>Streptophyta</taxon>
        <taxon>Embryophyta</taxon>
        <taxon>Tracheophyta</taxon>
        <taxon>Spermatophyta</taxon>
        <taxon>Magnoliopsida</taxon>
        <taxon>Liliopsida</taxon>
        <taxon>Poales</taxon>
        <taxon>Poaceae</taxon>
        <taxon>PACMAD clade</taxon>
        <taxon>Chloridoideae</taxon>
        <taxon>Eragrostideae</taxon>
        <taxon>Eragrostidinae</taxon>
        <taxon>Eragrostis</taxon>
    </lineage>
</organism>
<sequence>MVAKVGGNCGGRRLKAVMRVRTVRGGLNVESGSITKRCNASSTTVNGSPSPFSRVRPCMRSLMNTTTMSTLEQFVSLEQYVVDGIVVTNPKPLTVAKQGEPVVTTNPSILFHPAYTGGWKTLRYFRTNGHPYYTYTHEDHGTIRSLKKTLEILDYIYAKNIAEQGEQGSGTNQPTDGTNVVQASESTKGKDATVANQSVDAAVGGCSAKEIPA</sequence>
<dbReference type="Gramene" id="TVU24014">
    <property type="protein sequence ID" value="TVU24014"/>
    <property type="gene ID" value="EJB05_26406"/>
</dbReference>
<accession>A0A5J9UKM5</accession>
<feature type="non-terminal residue" evidence="2">
    <location>
        <position position="1"/>
    </location>
</feature>
<proteinExistence type="predicted"/>
<reference evidence="2 3" key="1">
    <citation type="journal article" date="2019" name="Sci. Rep.">
        <title>A high-quality genome of Eragrostis curvula grass provides insights into Poaceae evolution and supports new strategies to enhance forage quality.</title>
        <authorList>
            <person name="Carballo J."/>
            <person name="Santos B.A.C.M."/>
            <person name="Zappacosta D."/>
            <person name="Garbus I."/>
            <person name="Selva J.P."/>
            <person name="Gallo C.A."/>
            <person name="Diaz A."/>
            <person name="Albertini E."/>
            <person name="Caccamo M."/>
            <person name="Echenique V."/>
        </authorList>
    </citation>
    <scope>NUCLEOTIDE SEQUENCE [LARGE SCALE GENOMIC DNA]</scope>
    <source>
        <strain evidence="3">cv. Victoria</strain>
        <tissue evidence="2">Leaf</tissue>
    </source>
</reference>